<comment type="caution">
    <text evidence="1">The sequence shown here is derived from an EMBL/GenBank/DDBJ whole genome shotgun (WGS) entry which is preliminary data.</text>
</comment>
<evidence type="ECO:0000313" key="1">
    <source>
        <dbReference type="EMBL" id="MFC4859100.1"/>
    </source>
</evidence>
<organism evidence="1 2">
    <name type="scientific">Actinophytocola glycyrrhizae</name>
    <dbReference type="NCBI Taxonomy" id="2044873"/>
    <lineage>
        <taxon>Bacteria</taxon>
        <taxon>Bacillati</taxon>
        <taxon>Actinomycetota</taxon>
        <taxon>Actinomycetes</taxon>
        <taxon>Pseudonocardiales</taxon>
        <taxon>Pseudonocardiaceae</taxon>
    </lineage>
</organism>
<reference evidence="2" key="1">
    <citation type="journal article" date="2019" name="Int. J. Syst. Evol. Microbiol.">
        <title>The Global Catalogue of Microorganisms (GCM) 10K type strain sequencing project: providing services to taxonomists for standard genome sequencing and annotation.</title>
        <authorList>
            <consortium name="The Broad Institute Genomics Platform"/>
            <consortium name="The Broad Institute Genome Sequencing Center for Infectious Disease"/>
            <person name="Wu L."/>
            <person name="Ma J."/>
        </authorList>
    </citation>
    <scope>NUCLEOTIDE SEQUENCE [LARGE SCALE GENOMIC DNA]</scope>
    <source>
        <strain evidence="2">ZS-22-S1</strain>
    </source>
</reference>
<keyword evidence="2" id="KW-1185">Reference proteome</keyword>
<dbReference type="Proteomes" id="UP001595859">
    <property type="component" value="Unassembled WGS sequence"/>
</dbReference>
<gene>
    <name evidence="1" type="ORF">ACFPCV_36860</name>
</gene>
<dbReference type="EMBL" id="JBHSIS010000026">
    <property type="protein sequence ID" value="MFC4859100.1"/>
    <property type="molecule type" value="Genomic_DNA"/>
</dbReference>
<name>A0ABV9SBG6_9PSEU</name>
<evidence type="ECO:0000313" key="2">
    <source>
        <dbReference type="Proteomes" id="UP001595859"/>
    </source>
</evidence>
<proteinExistence type="predicted"/>
<sequence>MIRFAGPLGVGNALKGAFRTLSALNGPFTASALMTGSYAKPLHMIFTESVV</sequence>
<accession>A0ABV9SBG6</accession>
<protein>
    <submittedName>
        <fullName evidence="1">Uncharacterized protein</fullName>
    </submittedName>
</protein>
<dbReference type="RefSeq" id="WP_378061974.1">
    <property type="nucleotide sequence ID" value="NZ_JBHSIS010000026.1"/>
</dbReference>